<dbReference type="AlphaFoldDB" id="A0A975GAU8"/>
<protein>
    <recommendedName>
        <fullName evidence="4">DUF3899 domain-containing protein</fullName>
    </recommendedName>
</protein>
<accession>A0A975GAU8</accession>
<proteinExistence type="predicted"/>
<dbReference type="RefSeq" id="WP_284680567.1">
    <property type="nucleotide sequence ID" value="NZ_CP060096.1"/>
</dbReference>
<name>A0A975GAU8_9THEO</name>
<dbReference type="EMBL" id="CP060096">
    <property type="protein sequence ID" value="QSZ27849.1"/>
    <property type="molecule type" value="Genomic_DNA"/>
</dbReference>
<evidence type="ECO:0000256" key="1">
    <source>
        <dbReference type="SAM" id="Phobius"/>
    </source>
</evidence>
<keyword evidence="3" id="KW-1185">Reference proteome</keyword>
<evidence type="ECO:0000313" key="2">
    <source>
        <dbReference type="EMBL" id="QSZ27849.1"/>
    </source>
</evidence>
<organism evidence="2 3">
    <name type="scientific">Aceticella autotrophica</name>
    <dbReference type="NCBI Taxonomy" id="2755338"/>
    <lineage>
        <taxon>Bacteria</taxon>
        <taxon>Bacillati</taxon>
        <taxon>Bacillota</taxon>
        <taxon>Clostridia</taxon>
        <taxon>Thermoanaerobacterales</taxon>
        <taxon>Thermoanaerobacteraceae</taxon>
        <taxon>Aceticella</taxon>
    </lineage>
</organism>
<evidence type="ECO:0008006" key="4">
    <source>
        <dbReference type="Google" id="ProtNLM"/>
    </source>
</evidence>
<feature type="transmembrane region" description="Helical" evidence="1">
    <location>
        <begin position="83"/>
        <end position="105"/>
    </location>
</feature>
<gene>
    <name evidence="2" type="ORF">ACETAC_02885</name>
</gene>
<feature type="transmembrane region" description="Helical" evidence="1">
    <location>
        <begin position="31"/>
        <end position="51"/>
    </location>
</feature>
<keyword evidence="1" id="KW-0812">Transmembrane</keyword>
<evidence type="ECO:0000313" key="3">
    <source>
        <dbReference type="Proteomes" id="UP000671913"/>
    </source>
</evidence>
<dbReference type="Proteomes" id="UP000671913">
    <property type="component" value="Chromosome"/>
</dbReference>
<keyword evidence="1" id="KW-0472">Membrane</keyword>
<reference evidence="2" key="1">
    <citation type="submission" date="2020-08" db="EMBL/GenBank/DDBJ databases">
        <title>Genomic insights into the carbon and energy metabolism of the first obligate autotrophic acetogenic bacterium Aceticella autotrophica gen. nov., sp. nov.</title>
        <authorList>
            <person name="Toshchakov S.V."/>
            <person name="Elcheninov A.G."/>
            <person name="Kublanov I.V."/>
            <person name="Frolov E.N."/>
            <person name="Lebedinsky A.V."/>
        </authorList>
    </citation>
    <scope>NUCLEOTIDE SEQUENCE</scope>
    <source>
        <strain evidence="2">3443-3Ac</strain>
    </source>
</reference>
<keyword evidence="1" id="KW-1133">Transmembrane helix</keyword>
<dbReference type="KEGG" id="aaut:ACETAC_02885"/>
<sequence>MKGIILGLIIAIISIILNIIFNGIYTSYVYYSNYLFLSGILMGLIGGFLYMSRWFNDRRIIKKIIKNEELPEKRFEFEYMTNWGNIILTASFILIGMSLIIVLIYE</sequence>
<feature type="transmembrane region" description="Helical" evidence="1">
    <location>
        <begin position="5"/>
        <end position="25"/>
    </location>
</feature>